<dbReference type="Pfam" id="PF25545">
    <property type="entry name" value="DUF7924"/>
    <property type="match status" value="1"/>
</dbReference>
<evidence type="ECO:0000256" key="1">
    <source>
        <dbReference type="SAM" id="MobiDB-lite"/>
    </source>
</evidence>
<comment type="caution">
    <text evidence="3">The sequence shown here is derived from an EMBL/GenBank/DDBJ whole genome shotgun (WGS) entry which is preliminary data.</text>
</comment>
<evidence type="ECO:0000259" key="2">
    <source>
        <dbReference type="Pfam" id="PF25545"/>
    </source>
</evidence>
<feature type="compositionally biased region" description="Polar residues" evidence="1">
    <location>
        <begin position="308"/>
        <end position="321"/>
    </location>
</feature>
<evidence type="ECO:0000313" key="3">
    <source>
        <dbReference type="EMBL" id="KAJ4182668.1"/>
    </source>
</evidence>
<feature type="region of interest" description="Disordered" evidence="1">
    <location>
        <begin position="289"/>
        <end position="340"/>
    </location>
</feature>
<gene>
    <name evidence="3" type="ORF">NW755_010166</name>
</gene>
<dbReference type="EMBL" id="JAOQAV010000033">
    <property type="protein sequence ID" value="KAJ4182668.1"/>
    <property type="molecule type" value="Genomic_DNA"/>
</dbReference>
<feature type="domain" description="DUF7924" evidence="2">
    <location>
        <begin position="100"/>
        <end position="249"/>
    </location>
</feature>
<protein>
    <recommendedName>
        <fullName evidence="2">DUF7924 domain-containing protein</fullName>
    </recommendedName>
</protein>
<reference evidence="3" key="1">
    <citation type="submission" date="2022-09" db="EMBL/GenBank/DDBJ databases">
        <title>Fusarium specimens isolated from Avocado Roots.</title>
        <authorList>
            <person name="Stajich J."/>
            <person name="Roper C."/>
            <person name="Heimlech-Rivalta G."/>
        </authorList>
    </citation>
    <scope>NUCLEOTIDE SEQUENCE</scope>
    <source>
        <strain evidence="3">A02</strain>
    </source>
</reference>
<feature type="compositionally biased region" description="Basic residues" evidence="1">
    <location>
        <begin position="329"/>
        <end position="340"/>
    </location>
</feature>
<name>A0A9W8R0N7_9HYPO</name>
<proteinExistence type="predicted"/>
<dbReference type="InterPro" id="IPR057684">
    <property type="entry name" value="DUF7924"/>
</dbReference>
<feature type="region of interest" description="Disordered" evidence="1">
    <location>
        <begin position="1"/>
        <end position="44"/>
    </location>
</feature>
<sequence length="340" mass="37938">MSGFAMQARTNGILKPHESKPPVNLGDIRERHAQSRGTASPTESMYGDYIKTVGKNPNEATMVFEVGGQLLKRYPNEDYDRAINRAFTGFPKDAGFNKGLSAPQPDFVEGLEMEEFRSLPIEDHIDGAILYKDDPYSVTLPHLAGEFKGPGKDMEKARLQSAYDGAALVYGRNQALNSIGKPSIAGHAKITTFTTDGANLNLFAHYVTPPEDGTAKYHQYPISSTNLTISHENFREGYRQLRNAQDYAREESYKLRDQLKEHWKAKRSQLAPLSSIEDEDDYQFIDREPIYQPAPPMPSRPKHGKASVLQSPHSIEASSPSMADIASSRGHKRTGFHRGR</sequence>
<accession>A0A9W8R0N7</accession>
<organism evidence="3 4">
    <name type="scientific">Fusarium falciforme</name>
    <dbReference type="NCBI Taxonomy" id="195108"/>
    <lineage>
        <taxon>Eukaryota</taxon>
        <taxon>Fungi</taxon>
        <taxon>Dikarya</taxon>
        <taxon>Ascomycota</taxon>
        <taxon>Pezizomycotina</taxon>
        <taxon>Sordariomycetes</taxon>
        <taxon>Hypocreomycetidae</taxon>
        <taxon>Hypocreales</taxon>
        <taxon>Nectriaceae</taxon>
        <taxon>Fusarium</taxon>
        <taxon>Fusarium solani species complex</taxon>
    </lineage>
</organism>
<evidence type="ECO:0000313" key="4">
    <source>
        <dbReference type="Proteomes" id="UP001152087"/>
    </source>
</evidence>
<dbReference type="Proteomes" id="UP001152087">
    <property type="component" value="Unassembled WGS sequence"/>
</dbReference>
<keyword evidence="4" id="KW-1185">Reference proteome</keyword>
<dbReference type="AlphaFoldDB" id="A0A9W8R0N7"/>